<dbReference type="InterPro" id="IPR052900">
    <property type="entry name" value="Phospholipid_Metab_Enz"/>
</dbReference>
<comment type="caution">
    <text evidence="4">The sequence shown here is derived from an EMBL/GenBank/DDBJ whole genome shotgun (WGS) entry which is preliminary data.</text>
</comment>
<dbReference type="InterPro" id="IPR038607">
    <property type="entry name" value="PhoD-like_sf"/>
</dbReference>
<reference evidence="5" key="1">
    <citation type="journal article" date="2019" name="Int. J. Syst. Evol. Microbiol.">
        <title>The Global Catalogue of Microorganisms (GCM) 10K type strain sequencing project: providing services to taxonomists for standard genome sequencing and annotation.</title>
        <authorList>
            <consortium name="The Broad Institute Genomics Platform"/>
            <consortium name="The Broad Institute Genome Sequencing Center for Infectious Disease"/>
            <person name="Wu L."/>
            <person name="Ma J."/>
        </authorList>
    </citation>
    <scope>NUCLEOTIDE SEQUENCE [LARGE SCALE GENOMIC DNA]</scope>
    <source>
        <strain evidence="5">KCTC 42424</strain>
    </source>
</reference>
<evidence type="ECO:0000259" key="3">
    <source>
        <dbReference type="Pfam" id="PF16655"/>
    </source>
</evidence>
<dbReference type="Gene3D" id="2.60.40.380">
    <property type="entry name" value="Purple acid phosphatase-like, N-terminal"/>
    <property type="match status" value="1"/>
</dbReference>
<gene>
    <name evidence="4" type="ORF">ACFOMG_16530</name>
</gene>
<dbReference type="Proteomes" id="UP001595722">
    <property type="component" value="Unassembled WGS sequence"/>
</dbReference>
<dbReference type="SUPFAM" id="SSF56300">
    <property type="entry name" value="Metallo-dependent phosphatases"/>
    <property type="match status" value="1"/>
</dbReference>
<dbReference type="InterPro" id="IPR032093">
    <property type="entry name" value="PhoD_N"/>
</dbReference>
<accession>A0ABV7VW17</accession>
<dbReference type="Pfam" id="PF09423">
    <property type="entry name" value="PhoD"/>
    <property type="match status" value="1"/>
</dbReference>
<protein>
    <submittedName>
        <fullName evidence="4">Alkaline phosphatase D family protein</fullName>
    </submittedName>
</protein>
<keyword evidence="5" id="KW-1185">Reference proteome</keyword>
<dbReference type="PANTHER" id="PTHR43606">
    <property type="entry name" value="PHOSPHATASE, PUTATIVE (AFU_ORTHOLOGUE AFUA_6G08710)-RELATED"/>
    <property type="match status" value="1"/>
</dbReference>
<evidence type="ECO:0000313" key="5">
    <source>
        <dbReference type="Proteomes" id="UP001595722"/>
    </source>
</evidence>
<dbReference type="PANTHER" id="PTHR43606:SF7">
    <property type="entry name" value="PHOSPHATASE, PUTATIVE (AFU_ORTHOLOGUE AFUA_6G08710)-RELATED"/>
    <property type="match status" value="1"/>
</dbReference>
<feature type="region of interest" description="Disordered" evidence="1">
    <location>
        <begin position="34"/>
        <end position="55"/>
    </location>
</feature>
<evidence type="ECO:0000313" key="4">
    <source>
        <dbReference type="EMBL" id="MFC3681714.1"/>
    </source>
</evidence>
<organism evidence="4 5">
    <name type="scientific">Bacterioplanoides pacificum</name>
    <dbReference type="NCBI Taxonomy" id="1171596"/>
    <lineage>
        <taxon>Bacteria</taxon>
        <taxon>Pseudomonadati</taxon>
        <taxon>Pseudomonadota</taxon>
        <taxon>Gammaproteobacteria</taxon>
        <taxon>Oceanospirillales</taxon>
        <taxon>Oceanospirillaceae</taxon>
        <taxon>Bacterioplanoides</taxon>
    </lineage>
</organism>
<name>A0ABV7VW17_9GAMM</name>
<dbReference type="RefSeq" id="WP_376868290.1">
    <property type="nucleotide sequence ID" value="NZ_JBHRYB010000016.1"/>
</dbReference>
<proteinExistence type="predicted"/>
<dbReference type="EMBL" id="JBHRYB010000016">
    <property type="protein sequence ID" value="MFC3681714.1"/>
    <property type="molecule type" value="Genomic_DNA"/>
</dbReference>
<sequence>MPIQSVSLTRRQFMLSGAAASALCYSADSGSAAQQSSHNHHLAGPSSDGFPFQHGVASGDPLHDRVILWTRITPPAGIQQLQYRWRVASDVNFTELVAQGQGVTDLARDFTVKVDADGLSPGHSYYYLFEALGQMSDIGRTRTLPQHHTEHLRIAFTSCSNYARGYFNVYKDIARRPDLDVVLHLGDYIYEYDNLEQSLSSGRLHQPAHETLTLADYRQRHACYKRDNDLQQLHRQHPVIVIWDDHEVADNAWGGFDLATGRSGGAGNHQAADGDWQGRLAAAVQAYMEWMPIREQHNDYGQRQIYRSFRFGDLLQLNMLDTRLAGRDGPSDDPAIRDAQQRTLLGYPQERWLEQQLSDAQRDGVCWKLLGQQVMMAQFQLNHSPLNHDQWDGYPAARQRLFDHIRQANIDNFVVLTGDIHSSWALTLNDDPFADQPGDNLGVELVTPAVTSPGIDNQTQAALAAASLESLLPHLNFVDFYYRGYVLLDITRERIQAEWWVVDNVQRPRYASHCLRALVIPRGQAQLQPAPALTPAKPAAALAPDFSPSFSYLRRWRGHTDHSLRSGLLAQQSTSL</sequence>
<dbReference type="InterPro" id="IPR018946">
    <property type="entry name" value="PhoD-like_MPP"/>
</dbReference>
<dbReference type="Gene3D" id="3.60.21.70">
    <property type="entry name" value="PhoD-like phosphatase"/>
    <property type="match status" value="1"/>
</dbReference>
<feature type="domain" description="PhoD-like phosphatase metallophosphatase" evidence="2">
    <location>
        <begin position="155"/>
        <end position="499"/>
    </location>
</feature>
<feature type="domain" description="Phospholipase D N-terminal" evidence="3">
    <location>
        <begin position="54"/>
        <end position="143"/>
    </location>
</feature>
<dbReference type="Pfam" id="PF16655">
    <property type="entry name" value="PhoD_N"/>
    <property type="match status" value="1"/>
</dbReference>
<evidence type="ECO:0000256" key="1">
    <source>
        <dbReference type="SAM" id="MobiDB-lite"/>
    </source>
</evidence>
<dbReference type="CDD" id="cd07389">
    <property type="entry name" value="MPP_PhoD"/>
    <property type="match status" value="1"/>
</dbReference>
<evidence type="ECO:0000259" key="2">
    <source>
        <dbReference type="Pfam" id="PF09423"/>
    </source>
</evidence>
<dbReference type="InterPro" id="IPR029052">
    <property type="entry name" value="Metallo-depent_PP-like"/>
</dbReference>